<dbReference type="Proteomes" id="UP000030322">
    <property type="component" value="Segment"/>
</dbReference>
<dbReference type="EMBL" id="KP037007">
    <property type="protein sequence ID" value="AIX13098.1"/>
    <property type="molecule type" value="Genomic_DNA"/>
</dbReference>
<proteinExistence type="predicted"/>
<accession>A0A0A0YXH4</accession>
<protein>
    <submittedName>
        <fullName evidence="1">Uncharacterized protein</fullName>
    </submittedName>
</protein>
<dbReference type="GeneID" id="24623217"/>
<sequence>MTTFVEFRDTVNQKIVNMTVNSTPVFRVALDEEALYNLYLDSFPEGTNKIFRERREYDCTCCRRFIRDVGALVTLDAELNLVSIWDIQVGGYYQPVVDAMAAFVKQHAIADSYLHIQRDVGELSNFEIKDGKQKEWNHFHTQLHPRLVKDGSFIPSILGEQRTNFEMLERSLREISLDSANIVMELIDQNSLYRGEEKRNVVNNFIKAKREYDALPEEKRVNHCWLVSQELGRGGRFRGDVIGTLLEDLSEGVELEVAVKKFEDKVSGTNYQRPTALMTPAMVKKAQEKVFELGLVDSLERRFAVAGDLTINNVLFADRSIKPAMKNAFDVLAKESAKPVQSLDKVEKISIADFIANVLPKAGSLEMLFTPKLKANLVSLIAPVHESAPNLFQWGNPFSWSYNGEVADAIKERVKAAGGNVEGELRVSLAWHNADDLDLHIREPKGGHIYFSRNARHSQVSGGILDVDMNGLDGQDHENPVENVTWAKESRMAEGVYTVVVNQYSVRSTDNVGFTVQMEYKGQVFTFEHPARLRGGDDVQVLKFKYSKANGVEIIESMGHSESAQKASEAWGIHTNSFHPVKLMMFSPNHWDGEQTGHKHYFFILDGCQNPDPARGFYNEFLKPELKEERKVFERLAGKMKAEPTPDQLSGLGFSSTVANSVHVKVGGTFNRVLEVMF</sequence>
<reference evidence="1 2" key="1">
    <citation type="submission" date="2014-10" db="EMBL/GenBank/DDBJ databases">
        <title>Characterization of a new ViI-like Erwinia amylovora bacteriophage.</title>
        <authorList>
            <person name="Lagonenko A.L."/>
            <person name="Valentovich L.N."/>
        </authorList>
    </citation>
    <scope>NUCLEOTIDE SEQUENCE [LARGE SCALE GENOMIC DNA]</scope>
</reference>
<keyword evidence="2" id="KW-1185">Reference proteome</keyword>
<gene>
    <name evidence="1" type="ORF">NW77_090</name>
</gene>
<organism evidence="1 2">
    <name type="scientific">Erwinia phage phiEa2809</name>
    <dbReference type="NCBI Taxonomy" id="1564096"/>
    <lineage>
        <taxon>Viruses</taxon>
        <taxon>Duplodnaviria</taxon>
        <taxon>Heunggongvirae</taxon>
        <taxon>Uroviricota</taxon>
        <taxon>Caudoviricetes</taxon>
        <taxon>Pantevenvirales</taxon>
        <taxon>Ackermannviridae</taxon>
        <taxon>Nezavisimistyvirus</taxon>
        <taxon>Nezavisimistyvirus Ea2809</taxon>
    </lineage>
</organism>
<dbReference type="Gene3D" id="2.60.120.380">
    <property type="match status" value="1"/>
</dbReference>
<evidence type="ECO:0000313" key="1">
    <source>
        <dbReference type="EMBL" id="AIX13098.1"/>
    </source>
</evidence>
<evidence type="ECO:0000313" key="2">
    <source>
        <dbReference type="Proteomes" id="UP000030322"/>
    </source>
</evidence>
<dbReference type="OrthoDB" id="805at10239"/>
<dbReference type="RefSeq" id="YP_009147602.1">
    <property type="nucleotide sequence ID" value="NC_027340.1"/>
</dbReference>
<name>A0A0A0YXH4_9CAUD</name>
<dbReference type="KEGG" id="vg:24623217"/>